<keyword evidence="1" id="KW-0812">Transmembrane</keyword>
<feature type="transmembrane region" description="Helical" evidence="1">
    <location>
        <begin position="36"/>
        <end position="55"/>
    </location>
</feature>
<keyword evidence="3" id="KW-1185">Reference proteome</keyword>
<comment type="caution">
    <text evidence="2">The sequence shown here is derived from an EMBL/GenBank/DDBJ whole genome shotgun (WGS) entry which is preliminary data.</text>
</comment>
<feature type="transmembrane region" description="Helical" evidence="1">
    <location>
        <begin position="6"/>
        <end position="24"/>
    </location>
</feature>
<name>A0ABS4RLV4_PAEXY</name>
<reference evidence="2 3" key="1">
    <citation type="submission" date="2021-03" db="EMBL/GenBank/DDBJ databases">
        <title>Genomic Encyclopedia of Type Strains, Phase IV (KMG-IV): sequencing the most valuable type-strain genomes for metagenomic binning, comparative biology and taxonomic classification.</title>
        <authorList>
            <person name="Goeker M."/>
        </authorList>
    </citation>
    <scope>NUCLEOTIDE SEQUENCE [LARGE SCALE GENOMIC DNA]</scope>
    <source>
        <strain evidence="2 3">DSM 21292</strain>
    </source>
</reference>
<dbReference type="Proteomes" id="UP000810207">
    <property type="component" value="Unassembled WGS sequence"/>
</dbReference>
<evidence type="ECO:0008006" key="4">
    <source>
        <dbReference type="Google" id="ProtNLM"/>
    </source>
</evidence>
<proteinExistence type="predicted"/>
<keyword evidence="1" id="KW-0472">Membrane</keyword>
<accession>A0ABS4RLV4</accession>
<protein>
    <recommendedName>
        <fullName evidence="4">Holin</fullName>
    </recommendedName>
</protein>
<organism evidence="2 3">
    <name type="scientific">Paenibacillus xylanexedens</name>
    <dbReference type="NCBI Taxonomy" id="528191"/>
    <lineage>
        <taxon>Bacteria</taxon>
        <taxon>Bacillati</taxon>
        <taxon>Bacillota</taxon>
        <taxon>Bacilli</taxon>
        <taxon>Bacillales</taxon>
        <taxon>Paenibacillaceae</taxon>
        <taxon>Paenibacillus</taxon>
    </lineage>
</organism>
<evidence type="ECO:0000313" key="3">
    <source>
        <dbReference type="Proteomes" id="UP000810207"/>
    </source>
</evidence>
<evidence type="ECO:0000256" key="1">
    <source>
        <dbReference type="SAM" id="Phobius"/>
    </source>
</evidence>
<dbReference type="EMBL" id="JAGIKV010000002">
    <property type="protein sequence ID" value="MBP2243879.1"/>
    <property type="molecule type" value="Genomic_DNA"/>
</dbReference>
<keyword evidence="1" id="KW-1133">Transmembrane helix</keyword>
<sequence>MENQTLEFVLTFASVLAVFVLAAVQLVENTVKMPSNIVTVIGLLIGLLITAAYPFTTLDVTLRLWAGGLAG</sequence>
<gene>
    <name evidence="2" type="ORF">J2Z28_000489</name>
</gene>
<evidence type="ECO:0000313" key="2">
    <source>
        <dbReference type="EMBL" id="MBP2243879.1"/>
    </source>
</evidence>